<accession>A0A9P9FTL7</accession>
<dbReference type="EMBL" id="JAGMUV010000001">
    <property type="protein sequence ID" value="KAH7177129.1"/>
    <property type="molecule type" value="Genomic_DNA"/>
</dbReference>
<evidence type="ECO:0000313" key="3">
    <source>
        <dbReference type="Proteomes" id="UP000738349"/>
    </source>
</evidence>
<sequence length="625" mass="70987">PYQYEALAAIRLLSLRRRRDGFFEGHLRNFCLGSSECPPFITLSYAWGEPIYSRSILIDGHTIPVLDSVYPILEYISESRRLRAEWIWVDSICINQDDDDEKSTQVALMGRIYSASTKTVIWLGTGSRESDLAMAFLEELSAWRHKLYRRYEEGKGREVPPKLWDSSKWRHLEGLLQAPWWKRVWTLQECVIPGQLEFACGQRHISDAGFHRGIYAIWLCDPPESLLAGSAWSAAWNRRRLMQWGLQKSMGLVSLMAYTADFEFSDPRDRIYSLLGLARESDRQMVGRPTYGTDDTVEKVYTKFVLDFIQSYQSLDIICFVQLFRRPTDCHEPNESLWPSWVPDWRVQLLPFVTPLMASQSGGPIGNFRPVHHSAMVTSPIYRASGDSRPEVEHVAHLRRLSCSGLLVGVISGSGRSDRAHTDVDSRVASAHSPHWNHSHLDIINELISCLVLDSEDRYLSRRAPIAIYKEEFLDLISVPPCEISSASKPCQLARKWYEANKSFALHNTTVGDVCERPRIGRRPTRLAPHLSDLESGFASRLLDTVTPQKMNLALMMTVDGHLGMAPATASGGDVICVLLGCSVPVVLRKHESDVYEVCGEAYVQGYMNGEVFEMGRKVQRFDLR</sequence>
<feature type="non-terminal residue" evidence="2">
    <location>
        <position position="1"/>
    </location>
</feature>
<reference evidence="2" key="1">
    <citation type="journal article" date="2021" name="Nat. Commun.">
        <title>Genetic determinants of endophytism in the Arabidopsis root mycobiome.</title>
        <authorList>
            <person name="Mesny F."/>
            <person name="Miyauchi S."/>
            <person name="Thiergart T."/>
            <person name="Pickel B."/>
            <person name="Atanasova L."/>
            <person name="Karlsson M."/>
            <person name="Huettel B."/>
            <person name="Barry K.W."/>
            <person name="Haridas S."/>
            <person name="Chen C."/>
            <person name="Bauer D."/>
            <person name="Andreopoulos W."/>
            <person name="Pangilinan J."/>
            <person name="LaButti K."/>
            <person name="Riley R."/>
            <person name="Lipzen A."/>
            <person name="Clum A."/>
            <person name="Drula E."/>
            <person name="Henrissat B."/>
            <person name="Kohler A."/>
            <person name="Grigoriev I.V."/>
            <person name="Martin F.M."/>
            <person name="Hacquard S."/>
        </authorList>
    </citation>
    <scope>NUCLEOTIDE SEQUENCE</scope>
    <source>
        <strain evidence="2">MPI-CAGE-AT-0147</strain>
    </source>
</reference>
<proteinExistence type="predicted"/>
<dbReference type="InterPro" id="IPR010730">
    <property type="entry name" value="HET"/>
</dbReference>
<evidence type="ECO:0000259" key="1">
    <source>
        <dbReference type="Pfam" id="PF06985"/>
    </source>
</evidence>
<dbReference type="InterPro" id="IPR052895">
    <property type="entry name" value="HetReg/Transcr_Mod"/>
</dbReference>
<dbReference type="Pfam" id="PF06985">
    <property type="entry name" value="HET"/>
    <property type="match status" value="1"/>
</dbReference>
<organism evidence="2 3">
    <name type="scientific">Dactylonectria macrodidyma</name>
    <dbReference type="NCBI Taxonomy" id="307937"/>
    <lineage>
        <taxon>Eukaryota</taxon>
        <taxon>Fungi</taxon>
        <taxon>Dikarya</taxon>
        <taxon>Ascomycota</taxon>
        <taxon>Pezizomycotina</taxon>
        <taxon>Sordariomycetes</taxon>
        <taxon>Hypocreomycetidae</taxon>
        <taxon>Hypocreales</taxon>
        <taxon>Nectriaceae</taxon>
        <taxon>Dactylonectria</taxon>
    </lineage>
</organism>
<dbReference type="PANTHER" id="PTHR24148">
    <property type="entry name" value="ANKYRIN REPEAT DOMAIN-CONTAINING PROTEIN 39 HOMOLOG-RELATED"/>
    <property type="match status" value="1"/>
</dbReference>
<feature type="domain" description="Heterokaryon incompatibility" evidence="1">
    <location>
        <begin position="40"/>
        <end position="189"/>
    </location>
</feature>
<dbReference type="Pfam" id="PF26639">
    <property type="entry name" value="Het-6_barrel"/>
    <property type="match status" value="1"/>
</dbReference>
<evidence type="ECO:0000313" key="2">
    <source>
        <dbReference type="EMBL" id="KAH7177129.1"/>
    </source>
</evidence>
<gene>
    <name evidence="2" type="ORF">EDB81DRAFT_634815</name>
</gene>
<name>A0A9P9FTL7_9HYPO</name>
<dbReference type="OrthoDB" id="2504919at2759"/>
<comment type="caution">
    <text evidence="2">The sequence shown here is derived from an EMBL/GenBank/DDBJ whole genome shotgun (WGS) entry which is preliminary data.</text>
</comment>
<protein>
    <submittedName>
        <fullName evidence="2">Heterokaryon incompatibility protein-domain-containing protein</fullName>
    </submittedName>
</protein>
<dbReference type="PANTHER" id="PTHR24148:SF73">
    <property type="entry name" value="HET DOMAIN PROTEIN (AFU_ORTHOLOGUE AFUA_8G01020)"/>
    <property type="match status" value="1"/>
</dbReference>
<dbReference type="AlphaFoldDB" id="A0A9P9FTL7"/>
<keyword evidence="3" id="KW-1185">Reference proteome</keyword>
<dbReference type="Proteomes" id="UP000738349">
    <property type="component" value="Unassembled WGS sequence"/>
</dbReference>